<comment type="caution">
    <text evidence="2">The sequence shown here is derived from an EMBL/GenBank/DDBJ whole genome shotgun (WGS) entry which is preliminary data.</text>
</comment>
<protein>
    <submittedName>
        <fullName evidence="2">Uncharacterized protein</fullName>
    </submittedName>
</protein>
<feature type="compositionally biased region" description="Polar residues" evidence="1">
    <location>
        <begin position="160"/>
        <end position="180"/>
    </location>
</feature>
<organism evidence="2 3">
    <name type="scientific">Ilex paraguariensis</name>
    <name type="common">yerba mate</name>
    <dbReference type="NCBI Taxonomy" id="185542"/>
    <lineage>
        <taxon>Eukaryota</taxon>
        <taxon>Viridiplantae</taxon>
        <taxon>Streptophyta</taxon>
        <taxon>Embryophyta</taxon>
        <taxon>Tracheophyta</taxon>
        <taxon>Spermatophyta</taxon>
        <taxon>Magnoliopsida</taxon>
        <taxon>eudicotyledons</taxon>
        <taxon>Gunneridae</taxon>
        <taxon>Pentapetalae</taxon>
        <taxon>asterids</taxon>
        <taxon>campanulids</taxon>
        <taxon>Aquifoliales</taxon>
        <taxon>Aquifoliaceae</taxon>
        <taxon>Ilex</taxon>
    </lineage>
</organism>
<evidence type="ECO:0000313" key="2">
    <source>
        <dbReference type="EMBL" id="CAK9158942.1"/>
    </source>
</evidence>
<feature type="region of interest" description="Disordered" evidence="1">
    <location>
        <begin position="112"/>
        <end position="269"/>
    </location>
</feature>
<dbReference type="PANTHER" id="PTHR33871">
    <property type="entry name" value="OS05G0503100 PROTEIN-RELATED"/>
    <property type="match status" value="1"/>
</dbReference>
<dbReference type="EMBL" id="CAUOFW020003269">
    <property type="protein sequence ID" value="CAK9158942.1"/>
    <property type="molecule type" value="Genomic_DNA"/>
</dbReference>
<dbReference type="AlphaFoldDB" id="A0ABC8SPP0"/>
<feature type="compositionally biased region" description="Basic and acidic residues" evidence="1">
    <location>
        <begin position="253"/>
        <end position="266"/>
    </location>
</feature>
<name>A0ABC8SPP0_9AQUA</name>
<reference evidence="2 3" key="1">
    <citation type="submission" date="2024-02" db="EMBL/GenBank/DDBJ databases">
        <authorList>
            <person name="Vignale AGUSTIN F."/>
            <person name="Sosa J E."/>
            <person name="Modenutti C."/>
        </authorList>
    </citation>
    <scope>NUCLEOTIDE SEQUENCE [LARGE SCALE GENOMIC DNA]</scope>
</reference>
<proteinExistence type="predicted"/>
<evidence type="ECO:0000256" key="1">
    <source>
        <dbReference type="SAM" id="MobiDB-lite"/>
    </source>
</evidence>
<gene>
    <name evidence="2" type="ORF">ILEXP_LOCUS27606</name>
</gene>
<dbReference type="PANTHER" id="PTHR33871:SF16">
    <property type="entry name" value="CK25"/>
    <property type="match status" value="1"/>
</dbReference>
<keyword evidence="3" id="KW-1185">Reference proteome</keyword>
<sequence length="282" mass="30924">MGCCLSTTTSTVPKTNHPNAIPPNHHQRQFSESDANPRAPPQPEEETVKEVLSETPIQKQKPPIPMVTQKTSKLDVQELKIEAAVEIKPATEDIVSDVSEVSEMCSFTESFSTTVTEKRDDDGEVNQRMVERSPAKVPRRRPVKGEIAGAKERPVRSATRKSTPSPGKNTHVTPSTSLQGRTVGMQRRNVGPPNGLRRNPGDTSGRRSRSPVTRDEVGTRRNVRNKSPSPSSSTTRLSGDRSPVNKSGNGGRNLDKPNDDVSRETSESLENPLVSLECFIFL</sequence>
<feature type="compositionally biased region" description="Polar residues" evidence="1">
    <location>
        <begin position="1"/>
        <end position="18"/>
    </location>
</feature>
<accession>A0ABC8SPP0</accession>
<dbReference type="Proteomes" id="UP001642360">
    <property type="component" value="Unassembled WGS sequence"/>
</dbReference>
<feature type="region of interest" description="Disordered" evidence="1">
    <location>
        <begin position="1"/>
        <end position="66"/>
    </location>
</feature>
<evidence type="ECO:0000313" key="3">
    <source>
        <dbReference type="Proteomes" id="UP001642360"/>
    </source>
</evidence>